<dbReference type="AlphaFoldDB" id="A0A9N9DL68"/>
<dbReference type="Proteomes" id="UP000789405">
    <property type="component" value="Unassembled WGS sequence"/>
</dbReference>
<gene>
    <name evidence="2" type="ORF">DERYTH_LOCUS9555</name>
</gene>
<feature type="domain" description="DUF7729" evidence="1">
    <location>
        <begin position="26"/>
        <end position="187"/>
    </location>
</feature>
<proteinExistence type="predicted"/>
<dbReference type="InterPro" id="IPR056146">
    <property type="entry name" value="DUF7729"/>
</dbReference>
<dbReference type="OrthoDB" id="2536450at2759"/>
<organism evidence="2 3">
    <name type="scientific">Dentiscutata erythropus</name>
    <dbReference type="NCBI Taxonomy" id="1348616"/>
    <lineage>
        <taxon>Eukaryota</taxon>
        <taxon>Fungi</taxon>
        <taxon>Fungi incertae sedis</taxon>
        <taxon>Mucoromycota</taxon>
        <taxon>Glomeromycotina</taxon>
        <taxon>Glomeromycetes</taxon>
        <taxon>Diversisporales</taxon>
        <taxon>Gigasporaceae</taxon>
        <taxon>Dentiscutata</taxon>
    </lineage>
</organism>
<evidence type="ECO:0000313" key="2">
    <source>
        <dbReference type="EMBL" id="CAG8639078.1"/>
    </source>
</evidence>
<name>A0A9N9DL68_9GLOM</name>
<dbReference type="EMBL" id="CAJVPY010005260">
    <property type="protein sequence ID" value="CAG8639078.1"/>
    <property type="molecule type" value="Genomic_DNA"/>
</dbReference>
<protein>
    <submittedName>
        <fullName evidence="2">4966_t:CDS:1</fullName>
    </submittedName>
</protein>
<dbReference type="PANTHER" id="PTHR34862:SF1">
    <property type="entry name" value="SPARK DOMAIN-CONTAINING PROTEIN"/>
    <property type="match status" value="1"/>
</dbReference>
<keyword evidence="3" id="KW-1185">Reference proteome</keyword>
<comment type="caution">
    <text evidence="2">The sequence shown here is derived from an EMBL/GenBank/DDBJ whole genome shotgun (WGS) entry which is preliminary data.</text>
</comment>
<dbReference type="Pfam" id="PF24855">
    <property type="entry name" value="DUF7729"/>
    <property type="match status" value="2"/>
</dbReference>
<feature type="non-terminal residue" evidence="2">
    <location>
        <position position="384"/>
    </location>
</feature>
<dbReference type="PANTHER" id="PTHR34862">
    <property type="entry name" value="SPARK DOMAIN-CONTAINING PROTEIN"/>
    <property type="match status" value="1"/>
</dbReference>
<accession>A0A9N9DL68</accession>
<evidence type="ECO:0000313" key="3">
    <source>
        <dbReference type="Proteomes" id="UP000789405"/>
    </source>
</evidence>
<reference evidence="2" key="1">
    <citation type="submission" date="2021-06" db="EMBL/GenBank/DDBJ databases">
        <authorList>
            <person name="Kallberg Y."/>
            <person name="Tangrot J."/>
            <person name="Rosling A."/>
        </authorList>
    </citation>
    <scope>NUCLEOTIDE SEQUENCE</scope>
    <source>
        <strain evidence="2">MA453B</strain>
    </source>
</reference>
<sequence>FNFVFAQQVPTNLSTSCVGELTKLSVSSDLNSCASFIKLAQLLNTTNATPVLDSYCSAPKCSDNTTSADATELKSQCATDLTANDPTVYTVKQTLVFNSPLKDSLCFKNSSGRYCDLDSNSASILTYMSGLSTITPTNISCTDCNKAILNTFVNYFKAHPESLAELPTNTTQFQNTVTTKCGASFLAFSFVSAQLPQLPTNLSAACTTEIAKLASTPEFSTCASPYRLLQLLSIGANDTKSVLDSYCSAPKCSDNTTSNAATELKNQCATELTAKNPQITILKETLVLNSPTRDSLCFKNSSGGYCGLEQNTKTILGYSSGLGATALTDFNCTDCNKAILNTFMNYFKGHPDTKADLSVDMTSLQNSVTTKCGASYLGNLYILF</sequence>
<evidence type="ECO:0000259" key="1">
    <source>
        <dbReference type="Pfam" id="PF24855"/>
    </source>
</evidence>
<feature type="domain" description="DUF7729" evidence="1">
    <location>
        <begin position="201"/>
        <end position="377"/>
    </location>
</feature>